<dbReference type="EMBL" id="JAACJP010000042">
    <property type="protein sequence ID" value="KAF5372673.1"/>
    <property type="molecule type" value="Genomic_DNA"/>
</dbReference>
<protein>
    <recommendedName>
        <fullName evidence="2">Ribonuclease H1 N-terminal domain-containing protein</fullName>
    </recommendedName>
</protein>
<dbReference type="Gene3D" id="3.40.970.10">
    <property type="entry name" value="Ribonuclease H1, N-terminal domain"/>
    <property type="match status" value="1"/>
</dbReference>
<evidence type="ECO:0000259" key="2">
    <source>
        <dbReference type="Pfam" id="PF01693"/>
    </source>
</evidence>
<sequence length="183" mass="19566">MSRKPLQPRPLSIGDREPSREFRDSLALCIASLNTVQVALTTAQAALQCIAPTPTHSPRVSSLEYPLPNTGTDDKGPRATSTPPRSPDETCSGMSDVLTDWESPLSRPSSPAASHKWYAIIIGRNPGVFHGPDGVAANVSGIPGGNPARFDTEQQAREAYQAALEQGLVQRVAVVTTRTVLRN</sequence>
<organism evidence="3 4">
    <name type="scientific">Tricholomella constricta</name>
    <dbReference type="NCBI Taxonomy" id="117010"/>
    <lineage>
        <taxon>Eukaryota</taxon>
        <taxon>Fungi</taxon>
        <taxon>Dikarya</taxon>
        <taxon>Basidiomycota</taxon>
        <taxon>Agaricomycotina</taxon>
        <taxon>Agaricomycetes</taxon>
        <taxon>Agaricomycetidae</taxon>
        <taxon>Agaricales</taxon>
        <taxon>Tricholomatineae</taxon>
        <taxon>Lyophyllaceae</taxon>
        <taxon>Tricholomella</taxon>
    </lineage>
</organism>
<dbReference type="Proteomes" id="UP000565441">
    <property type="component" value="Unassembled WGS sequence"/>
</dbReference>
<name>A0A8H5GX20_9AGAR</name>
<keyword evidence="4" id="KW-1185">Reference proteome</keyword>
<comment type="caution">
    <text evidence="3">The sequence shown here is derived from an EMBL/GenBank/DDBJ whole genome shotgun (WGS) entry which is preliminary data.</text>
</comment>
<accession>A0A8H5GX20</accession>
<dbReference type="OrthoDB" id="3270804at2759"/>
<dbReference type="AlphaFoldDB" id="A0A8H5GX20"/>
<feature type="domain" description="Ribonuclease H1 N-terminal" evidence="2">
    <location>
        <begin position="116"/>
        <end position="158"/>
    </location>
</feature>
<dbReference type="SUPFAM" id="SSF55658">
    <property type="entry name" value="L9 N-domain-like"/>
    <property type="match status" value="1"/>
</dbReference>
<evidence type="ECO:0000313" key="3">
    <source>
        <dbReference type="EMBL" id="KAF5372673.1"/>
    </source>
</evidence>
<feature type="region of interest" description="Disordered" evidence="1">
    <location>
        <begin position="53"/>
        <end position="111"/>
    </location>
</feature>
<gene>
    <name evidence="3" type="ORF">D9615_009838</name>
</gene>
<reference evidence="3 4" key="1">
    <citation type="journal article" date="2020" name="ISME J.">
        <title>Uncovering the hidden diversity of litter-decomposition mechanisms in mushroom-forming fungi.</title>
        <authorList>
            <person name="Floudas D."/>
            <person name="Bentzer J."/>
            <person name="Ahren D."/>
            <person name="Johansson T."/>
            <person name="Persson P."/>
            <person name="Tunlid A."/>
        </authorList>
    </citation>
    <scope>NUCLEOTIDE SEQUENCE [LARGE SCALE GENOMIC DNA]</scope>
    <source>
        <strain evidence="3 4">CBS 661.87</strain>
    </source>
</reference>
<dbReference type="Pfam" id="PF01693">
    <property type="entry name" value="Cauli_VI"/>
    <property type="match status" value="1"/>
</dbReference>
<evidence type="ECO:0000256" key="1">
    <source>
        <dbReference type="SAM" id="MobiDB-lite"/>
    </source>
</evidence>
<evidence type="ECO:0000313" key="4">
    <source>
        <dbReference type="Proteomes" id="UP000565441"/>
    </source>
</evidence>
<proteinExistence type="predicted"/>
<dbReference type="InterPro" id="IPR037056">
    <property type="entry name" value="RNase_H1_N_sf"/>
</dbReference>
<dbReference type="InterPro" id="IPR011320">
    <property type="entry name" value="RNase_H1_N"/>
</dbReference>
<dbReference type="InterPro" id="IPR009027">
    <property type="entry name" value="Ribosomal_bL9/RNase_H1_N"/>
</dbReference>